<comment type="similarity">
    <text evidence="1">Belongs to the universal stress protein A family.</text>
</comment>
<dbReference type="PANTHER" id="PTHR46268:SF6">
    <property type="entry name" value="UNIVERSAL STRESS PROTEIN UP12"/>
    <property type="match status" value="1"/>
</dbReference>
<accession>A0A0X8JEF0</accession>
<dbReference type="EMBL" id="CP014228">
    <property type="protein sequence ID" value="AMD87325.1"/>
    <property type="molecule type" value="Genomic_DNA"/>
</dbReference>
<evidence type="ECO:0000313" key="4">
    <source>
        <dbReference type="Proteomes" id="UP000065220"/>
    </source>
</evidence>
<dbReference type="STRING" id="111015.AXF14_06675"/>
<name>A0A0X8JEF0_ACTRD</name>
<dbReference type="InterPro" id="IPR006015">
    <property type="entry name" value="Universal_stress_UspA"/>
</dbReference>
<organism evidence="3 4">
    <name type="scientific">Actinomyces radicidentis</name>
    <dbReference type="NCBI Taxonomy" id="111015"/>
    <lineage>
        <taxon>Bacteria</taxon>
        <taxon>Bacillati</taxon>
        <taxon>Actinomycetota</taxon>
        <taxon>Actinomycetes</taxon>
        <taxon>Actinomycetales</taxon>
        <taxon>Actinomycetaceae</taxon>
        <taxon>Actinomyces</taxon>
    </lineage>
</organism>
<dbReference type="Proteomes" id="UP000065220">
    <property type="component" value="Chromosome"/>
</dbReference>
<dbReference type="OrthoDB" id="4420982at2"/>
<dbReference type="Pfam" id="PF00582">
    <property type="entry name" value="Usp"/>
    <property type="match status" value="1"/>
</dbReference>
<dbReference type="AlphaFoldDB" id="A0A0X8JEF0"/>
<sequence length="151" mass="15737">MSYSTIVAGVADLDADTTVLERACAEAVAHDATLLLVAGFDPVSARDRARTATEAGPELRFHETTLSETEAYDVVERARERAAAAGVAVVQGVVVEGRAVPALTLVALESQADLIVVGSQGSTTFTGRLFGAASIQVLRKSHCDVLVVQQA</sequence>
<feature type="domain" description="UspA" evidence="2">
    <location>
        <begin position="3"/>
        <end position="148"/>
    </location>
</feature>
<evidence type="ECO:0000256" key="1">
    <source>
        <dbReference type="ARBA" id="ARBA00008791"/>
    </source>
</evidence>
<keyword evidence="4" id="KW-1185">Reference proteome</keyword>
<dbReference type="RefSeq" id="WP_067941878.1">
    <property type="nucleotide sequence ID" value="NZ_CP014228.1"/>
</dbReference>
<dbReference type="SUPFAM" id="SSF52402">
    <property type="entry name" value="Adenine nucleotide alpha hydrolases-like"/>
    <property type="match status" value="1"/>
</dbReference>
<dbReference type="PRINTS" id="PR01438">
    <property type="entry name" value="UNVRSLSTRESS"/>
</dbReference>
<dbReference type="InterPro" id="IPR006016">
    <property type="entry name" value="UspA"/>
</dbReference>
<protein>
    <submittedName>
        <fullName evidence="3">Universal stress protein</fullName>
    </submittedName>
</protein>
<dbReference type="CDD" id="cd00293">
    <property type="entry name" value="USP-like"/>
    <property type="match status" value="1"/>
</dbReference>
<dbReference type="KEGG" id="ard:AXF14_06675"/>
<evidence type="ECO:0000313" key="3">
    <source>
        <dbReference type="EMBL" id="AMD87325.1"/>
    </source>
</evidence>
<dbReference type="PANTHER" id="PTHR46268">
    <property type="entry name" value="STRESS RESPONSE PROTEIN NHAX"/>
    <property type="match status" value="1"/>
</dbReference>
<reference evidence="4" key="1">
    <citation type="submission" date="2016-02" db="EMBL/GenBank/DDBJ databases">
        <authorList>
            <person name="Holder M.E."/>
            <person name="Ajami N.J."/>
            <person name="Petrosino J.F."/>
        </authorList>
    </citation>
    <scope>NUCLEOTIDE SEQUENCE [LARGE SCALE GENOMIC DNA]</scope>
    <source>
        <strain evidence="4">CCUG 36733</strain>
    </source>
</reference>
<gene>
    <name evidence="3" type="ORF">AXF14_06675</name>
</gene>
<dbReference type="InterPro" id="IPR014729">
    <property type="entry name" value="Rossmann-like_a/b/a_fold"/>
</dbReference>
<evidence type="ECO:0000259" key="2">
    <source>
        <dbReference type="Pfam" id="PF00582"/>
    </source>
</evidence>
<dbReference type="Gene3D" id="3.40.50.620">
    <property type="entry name" value="HUPs"/>
    <property type="match status" value="1"/>
</dbReference>
<proteinExistence type="inferred from homology"/>